<feature type="domain" description="Mur ligase central" evidence="25">
    <location>
        <begin position="51"/>
        <end position="226"/>
    </location>
</feature>
<dbReference type="GO" id="GO:0046872">
    <property type="term" value="F:metal ion binding"/>
    <property type="evidence" value="ECO:0007669"/>
    <property type="project" value="UniProtKB-KW"/>
</dbReference>
<comment type="catalytic activity">
    <reaction evidence="22">
        <text>7,8-dihydropteroate + L-glutamate + ATP = 7,8-dihydrofolate + ADP + phosphate + H(+)</text>
        <dbReference type="Rhea" id="RHEA:23584"/>
        <dbReference type="ChEBI" id="CHEBI:15378"/>
        <dbReference type="ChEBI" id="CHEBI:17839"/>
        <dbReference type="ChEBI" id="CHEBI:29985"/>
        <dbReference type="ChEBI" id="CHEBI:30616"/>
        <dbReference type="ChEBI" id="CHEBI:43474"/>
        <dbReference type="ChEBI" id="CHEBI:57451"/>
        <dbReference type="ChEBI" id="CHEBI:456216"/>
        <dbReference type="EC" id="6.3.2.12"/>
    </reaction>
</comment>
<feature type="domain" description="Mur ligase C-terminal" evidence="24">
    <location>
        <begin position="291"/>
        <end position="416"/>
    </location>
</feature>
<keyword evidence="10 23" id="KW-0436">Ligase</keyword>
<evidence type="ECO:0000256" key="22">
    <source>
        <dbReference type="ARBA" id="ARBA00049161"/>
    </source>
</evidence>
<evidence type="ECO:0000256" key="8">
    <source>
        <dbReference type="ARBA" id="ARBA00013025"/>
    </source>
</evidence>
<evidence type="ECO:0000256" key="15">
    <source>
        <dbReference type="ARBA" id="ARBA00022909"/>
    </source>
</evidence>
<dbReference type="GO" id="GO:0008841">
    <property type="term" value="F:dihydrofolate synthase activity"/>
    <property type="evidence" value="ECO:0007669"/>
    <property type="project" value="UniProtKB-EC"/>
</dbReference>
<comment type="subunit">
    <text evidence="6">Monomer.</text>
</comment>
<dbReference type="EC" id="6.3.2.17" evidence="8"/>
<accession>A0A3Q8F6I8</accession>
<keyword evidence="14" id="KW-0460">Magnesium</keyword>
<evidence type="ECO:0000313" key="27">
    <source>
        <dbReference type="Proteomes" id="UP000266796"/>
    </source>
</evidence>
<evidence type="ECO:0000256" key="10">
    <source>
        <dbReference type="ARBA" id="ARBA00022598"/>
    </source>
</evidence>
<dbReference type="GO" id="GO:0004326">
    <property type="term" value="F:tetrahydrofolylpolyglutamate synthase activity"/>
    <property type="evidence" value="ECO:0007669"/>
    <property type="project" value="UniProtKB-EC"/>
</dbReference>
<evidence type="ECO:0000256" key="17">
    <source>
        <dbReference type="ARBA" id="ARBA00030592"/>
    </source>
</evidence>
<evidence type="ECO:0000256" key="9">
    <source>
        <dbReference type="ARBA" id="ARBA00019357"/>
    </source>
</evidence>
<evidence type="ECO:0000256" key="14">
    <source>
        <dbReference type="ARBA" id="ARBA00022842"/>
    </source>
</evidence>
<dbReference type="InterPro" id="IPR001645">
    <property type="entry name" value="Folylpolyglutamate_synth"/>
</dbReference>
<comment type="cofactor">
    <cofactor evidence="1">
        <name>Mg(2+)</name>
        <dbReference type="ChEBI" id="CHEBI:18420"/>
    </cofactor>
</comment>
<evidence type="ECO:0000256" key="21">
    <source>
        <dbReference type="ARBA" id="ARBA00049035"/>
    </source>
</evidence>
<dbReference type="Pfam" id="PF08245">
    <property type="entry name" value="Mur_ligase_M"/>
    <property type="match status" value="1"/>
</dbReference>
<dbReference type="GO" id="GO:0005524">
    <property type="term" value="F:ATP binding"/>
    <property type="evidence" value="ECO:0007669"/>
    <property type="project" value="UniProtKB-KW"/>
</dbReference>
<evidence type="ECO:0000256" key="18">
    <source>
        <dbReference type="ARBA" id="ARBA00032510"/>
    </source>
</evidence>
<reference evidence="26 27" key="1">
    <citation type="journal article" date="2018" name="Parasitology">
        <title>The reduced genome of Candidatus Kinetoplastibacterium sorsogonicusi, the endosymbiont of Kentomonas sorsogonicus (Trypanosomatidae): loss of the haem-synthesis pathway.</title>
        <authorList>
            <person name="Silva F.M."/>
            <person name="Kostygov A.Y."/>
            <person name="Spodareva V.V."/>
            <person name="Butenko A."/>
            <person name="Tossou R."/>
            <person name="Lukes J."/>
            <person name="Yurchenko V."/>
            <person name="Alves J.M.P."/>
        </authorList>
    </citation>
    <scope>NUCLEOTIDE SEQUENCE [LARGE SCALE GENOMIC DNA]</scope>
    <source>
        <strain evidence="26 27">MF-08</strain>
    </source>
</reference>
<evidence type="ECO:0000256" key="20">
    <source>
        <dbReference type="ARBA" id="ARBA00047808"/>
    </source>
</evidence>
<dbReference type="PIRSF" id="PIRSF001563">
    <property type="entry name" value="Folylpolyglu_synth"/>
    <property type="match status" value="1"/>
</dbReference>
<evidence type="ECO:0000256" key="12">
    <source>
        <dbReference type="ARBA" id="ARBA00022741"/>
    </source>
</evidence>
<comment type="catalytic activity">
    <reaction evidence="19">
        <text>(6S)-5,6,7,8-tetrahydrofolyl-(gamma-L-Glu)(n) + L-glutamate + ATP = (6S)-5,6,7,8-tetrahydrofolyl-(gamma-L-Glu)(n+1) + ADP + phosphate + H(+)</text>
        <dbReference type="Rhea" id="RHEA:10580"/>
        <dbReference type="Rhea" id="RHEA-COMP:14738"/>
        <dbReference type="Rhea" id="RHEA-COMP:14740"/>
        <dbReference type="ChEBI" id="CHEBI:15378"/>
        <dbReference type="ChEBI" id="CHEBI:29985"/>
        <dbReference type="ChEBI" id="CHEBI:30616"/>
        <dbReference type="ChEBI" id="CHEBI:43474"/>
        <dbReference type="ChEBI" id="CHEBI:141005"/>
        <dbReference type="ChEBI" id="CHEBI:456216"/>
        <dbReference type="EC" id="6.3.2.17"/>
    </reaction>
</comment>
<evidence type="ECO:0000256" key="7">
    <source>
        <dbReference type="ARBA" id="ARBA00013023"/>
    </source>
</evidence>
<dbReference type="InterPro" id="IPR018109">
    <property type="entry name" value="Folylpolyglutamate_synth_CS"/>
</dbReference>
<comment type="catalytic activity">
    <reaction evidence="20">
        <text>10-formyltetrahydrofolyl-(gamma-L-Glu)(n) + L-glutamate + ATP = 10-formyltetrahydrofolyl-(gamma-L-Glu)(n+1) + ADP + phosphate + H(+)</text>
        <dbReference type="Rhea" id="RHEA:51904"/>
        <dbReference type="Rhea" id="RHEA-COMP:13088"/>
        <dbReference type="Rhea" id="RHEA-COMP:14300"/>
        <dbReference type="ChEBI" id="CHEBI:15378"/>
        <dbReference type="ChEBI" id="CHEBI:29985"/>
        <dbReference type="ChEBI" id="CHEBI:30616"/>
        <dbReference type="ChEBI" id="CHEBI:43474"/>
        <dbReference type="ChEBI" id="CHEBI:134413"/>
        <dbReference type="ChEBI" id="CHEBI:456216"/>
        <dbReference type="EC" id="6.3.2.17"/>
    </reaction>
</comment>
<dbReference type="SUPFAM" id="SSF53623">
    <property type="entry name" value="MurD-like peptide ligases, catalytic domain"/>
    <property type="match status" value="1"/>
</dbReference>
<comment type="similarity">
    <text evidence="5 23">Belongs to the folylpolyglutamate synthase family.</text>
</comment>
<comment type="pathway">
    <text evidence="4">Cofactor biosynthesis; tetrahydrofolylpolyglutamate biosynthesis.</text>
</comment>
<name>A0A3Q8F6I8_9PROT</name>
<dbReference type="PROSITE" id="PS01011">
    <property type="entry name" value="FOLYLPOLYGLU_SYNT_1"/>
    <property type="match status" value="1"/>
</dbReference>
<dbReference type="NCBIfam" id="NF008101">
    <property type="entry name" value="PRK10846.1"/>
    <property type="match status" value="1"/>
</dbReference>
<dbReference type="EMBL" id="CP025628">
    <property type="protein sequence ID" value="AWD32417.1"/>
    <property type="molecule type" value="Genomic_DNA"/>
</dbReference>
<evidence type="ECO:0000256" key="3">
    <source>
        <dbReference type="ARBA" id="ARBA00004799"/>
    </source>
</evidence>
<dbReference type="KEGG" id="kso:CKSOR_00296"/>
<dbReference type="GO" id="GO:0046656">
    <property type="term" value="P:folic acid biosynthetic process"/>
    <property type="evidence" value="ECO:0007669"/>
    <property type="project" value="UniProtKB-KW"/>
</dbReference>
<keyword evidence="12 23" id="KW-0547">Nucleotide-binding</keyword>
<dbReference type="InterPro" id="IPR004101">
    <property type="entry name" value="Mur_ligase_C"/>
</dbReference>
<evidence type="ECO:0000256" key="4">
    <source>
        <dbReference type="ARBA" id="ARBA00005150"/>
    </source>
</evidence>
<evidence type="ECO:0000256" key="1">
    <source>
        <dbReference type="ARBA" id="ARBA00001946"/>
    </source>
</evidence>
<evidence type="ECO:0000256" key="2">
    <source>
        <dbReference type="ARBA" id="ARBA00002714"/>
    </source>
</evidence>
<evidence type="ECO:0000256" key="11">
    <source>
        <dbReference type="ARBA" id="ARBA00022723"/>
    </source>
</evidence>
<evidence type="ECO:0000259" key="24">
    <source>
        <dbReference type="Pfam" id="PF02875"/>
    </source>
</evidence>
<dbReference type="NCBIfam" id="TIGR01499">
    <property type="entry name" value="folC"/>
    <property type="match status" value="1"/>
</dbReference>
<evidence type="ECO:0000256" key="5">
    <source>
        <dbReference type="ARBA" id="ARBA00008276"/>
    </source>
</evidence>
<comment type="pathway">
    <text evidence="3">Cofactor biosynthesis; tetrahydrofolate biosynthesis; 7,8-dihydrofolate from 2-amino-4-hydroxy-6-hydroxymethyl-7,8-dihydropteridine diphosphate and 4-aminobenzoate: step 2/2.</text>
</comment>
<keyword evidence="27" id="KW-1185">Reference proteome</keyword>
<dbReference type="GO" id="GO:0005737">
    <property type="term" value="C:cytoplasm"/>
    <property type="evidence" value="ECO:0007669"/>
    <property type="project" value="TreeGrafter"/>
</dbReference>
<keyword evidence="13 23" id="KW-0067">ATP-binding</keyword>
<dbReference type="Gene3D" id="3.90.190.20">
    <property type="entry name" value="Mur ligase, C-terminal domain"/>
    <property type="match status" value="1"/>
</dbReference>
<evidence type="ECO:0000256" key="19">
    <source>
        <dbReference type="ARBA" id="ARBA00047493"/>
    </source>
</evidence>
<protein>
    <recommendedName>
        <fullName evidence="9">Dihydrofolate synthase/folylpolyglutamate synthase</fullName>
        <ecNumber evidence="7">6.3.2.12</ecNumber>
        <ecNumber evidence="8">6.3.2.17</ecNumber>
    </recommendedName>
    <alternativeName>
        <fullName evidence="18">Folylpoly-gamma-glutamate synthetase-dihydrofolate synthetase</fullName>
    </alternativeName>
    <alternativeName>
        <fullName evidence="16">Folylpolyglutamate synthetase</fullName>
    </alternativeName>
    <alternativeName>
        <fullName evidence="17">Tetrahydrofolylpolyglutamate synthase</fullName>
    </alternativeName>
</protein>
<evidence type="ECO:0000313" key="26">
    <source>
        <dbReference type="EMBL" id="AWD32417.1"/>
    </source>
</evidence>
<dbReference type="InterPro" id="IPR013221">
    <property type="entry name" value="Mur_ligase_cen"/>
</dbReference>
<evidence type="ECO:0000256" key="6">
    <source>
        <dbReference type="ARBA" id="ARBA00011245"/>
    </source>
</evidence>
<sequence length="429" mass="48776">MKKLNIKNSVKEWLFYIENIHNKNIDMDLSRINIVFSKLNLNFNNTIKFTVGGTNGKGSICATLESILIAAGYRVGKYTSPHLIKFNERIQIDGQLVDDNLLLEAFIKIEEVRSNISLTYFEFTTLVALYIFYIQKLDIIILEIGLGGRLDAVNIINTDCAIISNINLDHTEILGNNIESIGFEKANIFRANKPAICGDTNPPISLLNYAKKLSANLFILGIDFDYSINDNTWTYKGKNFILDYINFPKMHGNNQIINACNSLAALDMMSNVLKIEKNIINIGLQNAFIPGRFQIITIDKKTIILDVAHNGHAANILFENLNNMKSFYKKTYAVFGMLKDKDIDIVIDKFLNIIDIWNCTSLKHFRGLTSDEIYNKISDKISKNTNIYKFDNPQIAFMNAMQKSSEYDRIIVFGSFLTVSPILEKLQLI</sequence>
<dbReference type="PANTHER" id="PTHR11136:SF0">
    <property type="entry name" value="DIHYDROFOLATE SYNTHETASE-RELATED"/>
    <property type="match status" value="1"/>
</dbReference>
<comment type="catalytic activity">
    <reaction evidence="21">
        <text>(6R)-5,10-methylenetetrahydrofolyl-(gamma-L-Glu)(n) + L-glutamate + ATP = (6R)-5,10-methylenetetrahydrofolyl-(gamma-L-Glu)(n+1) + ADP + phosphate + H(+)</text>
        <dbReference type="Rhea" id="RHEA:51912"/>
        <dbReference type="Rhea" id="RHEA-COMP:13257"/>
        <dbReference type="Rhea" id="RHEA-COMP:13258"/>
        <dbReference type="ChEBI" id="CHEBI:15378"/>
        <dbReference type="ChEBI" id="CHEBI:29985"/>
        <dbReference type="ChEBI" id="CHEBI:30616"/>
        <dbReference type="ChEBI" id="CHEBI:43474"/>
        <dbReference type="ChEBI" id="CHEBI:136572"/>
        <dbReference type="ChEBI" id="CHEBI:456216"/>
        <dbReference type="EC" id="6.3.2.17"/>
    </reaction>
</comment>
<evidence type="ECO:0000256" key="13">
    <source>
        <dbReference type="ARBA" id="ARBA00022840"/>
    </source>
</evidence>
<dbReference type="SUPFAM" id="SSF53244">
    <property type="entry name" value="MurD-like peptide ligases, peptide-binding domain"/>
    <property type="match status" value="1"/>
</dbReference>
<dbReference type="FunFam" id="3.40.1190.10:FF:000004">
    <property type="entry name" value="Dihydrofolate synthase/folylpolyglutamate synthase"/>
    <property type="match status" value="1"/>
</dbReference>
<comment type="function">
    <text evidence="2">Functions in two distinct reactions of the de novo folate biosynthetic pathway. Catalyzes the addition of a glutamate residue to dihydropteroate (7,8-dihydropteroate or H2Pte) to form dihydrofolate (7,8-dihydrofolate monoglutamate or H2Pte-Glu). Also catalyzes successive additions of L-glutamate to tetrahydrofolate or 10-formyltetrahydrofolate or 5,10-methylenetetrahydrofolate, leading to folylpolyglutamate derivatives.</text>
</comment>
<dbReference type="Gene3D" id="3.40.1190.10">
    <property type="entry name" value="Mur-like, catalytic domain"/>
    <property type="match status" value="1"/>
</dbReference>
<dbReference type="RefSeq" id="WP_199919613.1">
    <property type="nucleotide sequence ID" value="NZ_CP025628.1"/>
</dbReference>
<dbReference type="AlphaFoldDB" id="A0A3Q8F6I8"/>
<evidence type="ECO:0000256" key="23">
    <source>
        <dbReference type="PIRNR" id="PIRNR001563"/>
    </source>
</evidence>
<dbReference type="InterPro" id="IPR036565">
    <property type="entry name" value="Mur-like_cat_sf"/>
</dbReference>
<dbReference type="GO" id="GO:0046654">
    <property type="term" value="P:tetrahydrofolate biosynthetic process"/>
    <property type="evidence" value="ECO:0007669"/>
    <property type="project" value="UniProtKB-UniPathway"/>
</dbReference>
<keyword evidence="15" id="KW-0289">Folate biosynthesis</keyword>
<organism evidence="26 27">
    <name type="scientific">Candidatus Kinetoplastidibacterium kentomonadis</name>
    <dbReference type="NCBI Taxonomy" id="1576550"/>
    <lineage>
        <taxon>Bacteria</taxon>
        <taxon>Pseudomonadati</taxon>
        <taxon>Pseudomonadota</taxon>
        <taxon>Betaproteobacteria</taxon>
        <taxon>Candidatus Kinetoplastidibacterium</taxon>
    </lineage>
</organism>
<proteinExistence type="inferred from homology"/>
<dbReference type="UniPathway" id="UPA00077">
    <property type="reaction ID" value="UER00157"/>
</dbReference>
<dbReference type="Proteomes" id="UP000266796">
    <property type="component" value="Chromosome"/>
</dbReference>
<dbReference type="Pfam" id="PF02875">
    <property type="entry name" value="Mur_ligase_C"/>
    <property type="match status" value="1"/>
</dbReference>
<gene>
    <name evidence="26" type="primary">folC</name>
    <name evidence="26" type="ORF">CKSOR_00296</name>
</gene>
<dbReference type="PANTHER" id="PTHR11136">
    <property type="entry name" value="FOLYLPOLYGLUTAMATE SYNTHASE-RELATED"/>
    <property type="match status" value="1"/>
</dbReference>
<keyword evidence="11" id="KW-0479">Metal-binding</keyword>
<evidence type="ECO:0000256" key="16">
    <source>
        <dbReference type="ARBA" id="ARBA00030048"/>
    </source>
</evidence>
<dbReference type="InterPro" id="IPR036615">
    <property type="entry name" value="Mur_ligase_C_dom_sf"/>
</dbReference>
<dbReference type="EC" id="6.3.2.12" evidence="7"/>
<evidence type="ECO:0000259" key="25">
    <source>
        <dbReference type="Pfam" id="PF08245"/>
    </source>
</evidence>